<sequence length="64" mass="7394">MGSFANNLKYARNYVIPLVNFVKTWHRPAMAWGVSASMLAVYFIDWKVICARIPFYKSKFSESA</sequence>
<protein>
    <recommendedName>
        <fullName evidence="3">Cytochrome b-c1 complex subunit 10</fullName>
    </recommendedName>
</protein>
<reference evidence="2" key="2">
    <citation type="submission" date="2009-03" db="EMBL/GenBank/DDBJ databases">
        <authorList>
            <person name="Gang L."/>
        </authorList>
    </citation>
    <scope>NUCLEOTIDE SEQUENCE</scope>
    <source>
        <strain evidence="2">Anhui</strain>
    </source>
</reference>
<dbReference type="InterPro" id="IPR029027">
    <property type="entry name" value="Single_a-helix_sf"/>
</dbReference>
<proteinExistence type="evidence at transcript level"/>
<evidence type="ECO:0000313" key="2">
    <source>
        <dbReference type="EMBL" id="CAX77163.1"/>
    </source>
</evidence>
<evidence type="ECO:0008006" key="3">
    <source>
        <dbReference type="Google" id="ProtNLM"/>
    </source>
</evidence>
<keyword evidence="1" id="KW-0812">Transmembrane</keyword>
<dbReference type="Gene3D" id="1.20.5.220">
    <property type="match status" value="1"/>
</dbReference>
<evidence type="ECO:0000256" key="1">
    <source>
        <dbReference type="SAM" id="Phobius"/>
    </source>
</evidence>
<feature type="transmembrane region" description="Helical" evidence="1">
    <location>
        <begin position="29"/>
        <end position="49"/>
    </location>
</feature>
<dbReference type="EMBL" id="FN321442">
    <property type="protein sequence ID" value="CAX77168.1"/>
    <property type="molecule type" value="mRNA"/>
</dbReference>
<dbReference type="AlphaFoldDB" id="C1LR35"/>
<keyword evidence="1" id="KW-0472">Membrane</keyword>
<accession>C1LR35</accession>
<dbReference type="GO" id="GO:0006122">
    <property type="term" value="P:mitochondrial electron transport, ubiquinol to cytochrome c"/>
    <property type="evidence" value="ECO:0007669"/>
    <property type="project" value="InterPro"/>
</dbReference>
<dbReference type="GO" id="GO:0005739">
    <property type="term" value="C:mitochondrion"/>
    <property type="evidence" value="ECO:0007669"/>
    <property type="project" value="GOC"/>
</dbReference>
<dbReference type="InterPro" id="IPR015089">
    <property type="entry name" value="UQCR"/>
</dbReference>
<organism evidence="2">
    <name type="scientific">Schistosoma japonicum</name>
    <name type="common">Blood fluke</name>
    <dbReference type="NCBI Taxonomy" id="6182"/>
    <lineage>
        <taxon>Eukaryota</taxon>
        <taxon>Metazoa</taxon>
        <taxon>Spiralia</taxon>
        <taxon>Lophotrochozoa</taxon>
        <taxon>Platyhelminthes</taxon>
        <taxon>Trematoda</taxon>
        <taxon>Digenea</taxon>
        <taxon>Strigeidida</taxon>
        <taxon>Schistosomatoidea</taxon>
        <taxon>Schistosomatidae</taxon>
        <taxon>Schistosoma</taxon>
    </lineage>
</organism>
<reference evidence="2" key="1">
    <citation type="journal article" date="2009" name="Nature">
        <title>The Schistosoma japonicum genome reveals features of host-parasite interplay.</title>
        <authorList>
            <person name="Liu F."/>
            <person name="Zhou Y."/>
            <person name="Wang Z.Q."/>
            <person name="Lu G."/>
            <person name="Zheng H."/>
            <person name="Brindley P.J."/>
            <person name="McManus D.P."/>
            <person name="Blair D."/>
            <person name="Zhang Q.H."/>
            <person name="Zhong Y."/>
            <person name="Wang S."/>
            <person name="Han Z.G."/>
            <person name="Chen Z."/>
        </authorList>
    </citation>
    <scope>NUCLEOTIDE SEQUENCE</scope>
    <source>
        <strain evidence="2">Anhui</strain>
    </source>
</reference>
<keyword evidence="1" id="KW-1133">Transmembrane helix</keyword>
<dbReference type="SUPFAM" id="SSF81518">
    <property type="entry name" value="Subunit XI (6.4 kDa protein) of cytochrome bc1 complex (Ubiquinol-cytochrome c reductase)"/>
    <property type="match status" value="1"/>
</dbReference>
<dbReference type="Pfam" id="PF08997">
    <property type="entry name" value="UCR_6-4kD"/>
    <property type="match status" value="1"/>
</dbReference>
<name>C1LR35_SCHJA</name>
<dbReference type="EMBL" id="FN321437">
    <property type="protein sequence ID" value="CAX77163.1"/>
    <property type="molecule type" value="mRNA"/>
</dbReference>